<organism evidence="1 2">
    <name type="scientific">Pleurotus eryngii</name>
    <name type="common">Boletus of the steppes</name>
    <dbReference type="NCBI Taxonomy" id="5323"/>
    <lineage>
        <taxon>Eukaryota</taxon>
        <taxon>Fungi</taxon>
        <taxon>Dikarya</taxon>
        <taxon>Basidiomycota</taxon>
        <taxon>Agaricomycotina</taxon>
        <taxon>Agaricomycetes</taxon>
        <taxon>Agaricomycetidae</taxon>
        <taxon>Agaricales</taxon>
        <taxon>Pleurotineae</taxon>
        <taxon>Pleurotaceae</taxon>
        <taxon>Pleurotus</taxon>
    </lineage>
</organism>
<protein>
    <submittedName>
        <fullName evidence="1">Uncharacterized protein</fullName>
    </submittedName>
</protein>
<reference evidence="1" key="1">
    <citation type="submission" date="2020-11" db="EMBL/GenBank/DDBJ databases">
        <authorList>
            <consortium name="DOE Joint Genome Institute"/>
            <person name="Ahrendt S."/>
            <person name="Riley R."/>
            <person name="Andreopoulos W."/>
            <person name="Labutti K."/>
            <person name="Pangilinan J."/>
            <person name="Ruiz-Duenas F.J."/>
            <person name="Barrasa J.M."/>
            <person name="Sanchez-Garcia M."/>
            <person name="Camarero S."/>
            <person name="Miyauchi S."/>
            <person name="Serrano A."/>
            <person name="Linde D."/>
            <person name="Babiker R."/>
            <person name="Drula E."/>
            <person name="Ayuso-Fernandez I."/>
            <person name="Pacheco R."/>
            <person name="Padilla G."/>
            <person name="Ferreira P."/>
            <person name="Barriuso J."/>
            <person name="Kellner H."/>
            <person name="Castanera R."/>
            <person name="Alfaro M."/>
            <person name="Ramirez L."/>
            <person name="Pisabarro A.G."/>
            <person name="Kuo A."/>
            <person name="Tritt A."/>
            <person name="Lipzen A."/>
            <person name="He G."/>
            <person name="Yan M."/>
            <person name="Ng V."/>
            <person name="Cullen D."/>
            <person name="Martin F."/>
            <person name="Rosso M.-N."/>
            <person name="Henrissat B."/>
            <person name="Hibbett D."/>
            <person name="Martinez A.T."/>
            <person name="Grigoriev I.V."/>
        </authorList>
    </citation>
    <scope>NUCLEOTIDE SEQUENCE</scope>
    <source>
        <strain evidence="1">ATCC 90797</strain>
    </source>
</reference>
<dbReference type="AlphaFoldDB" id="A0A9P5ZVP7"/>
<evidence type="ECO:0000313" key="2">
    <source>
        <dbReference type="Proteomes" id="UP000807025"/>
    </source>
</evidence>
<sequence>MENNFLVVDSENQTMMSRMEGMVSRLVVDSRTSQANSALLNCANSDAVELQFLRLQVQRVVDHPGLASAGHTSPEEERPAVQRFYLHVQHFQPQSSLVRSVTITVLRILQLLEHPFSISYRDCVDQTLGVYIQLVELGLIEDAAAIASWAITTYHTLMKTGTCMTYLVGGLLNFPRTRSKTKGHKEITYRSLVVYKLMAIIWSRISAAMAVLSMRRRPLLSSTVLRIPLTAKLGLCGRPPERTLLYFPPSAQSPRHTLWPSAKAFIGIYGRIVLPTRVDIPKLPSLGSMPSIASLLSLNSAVRRWRTTSWTFAKPVLSGFHISAPLPVSHTS</sequence>
<comment type="caution">
    <text evidence="1">The sequence shown here is derived from an EMBL/GenBank/DDBJ whole genome shotgun (WGS) entry which is preliminary data.</text>
</comment>
<evidence type="ECO:0000313" key="1">
    <source>
        <dbReference type="EMBL" id="KAF9494008.1"/>
    </source>
</evidence>
<gene>
    <name evidence="1" type="ORF">BDN71DRAFT_1019099</name>
</gene>
<proteinExistence type="predicted"/>
<accession>A0A9P5ZVP7</accession>
<name>A0A9P5ZVP7_PLEER</name>
<dbReference type="Proteomes" id="UP000807025">
    <property type="component" value="Unassembled WGS sequence"/>
</dbReference>
<dbReference type="OrthoDB" id="2978551at2759"/>
<dbReference type="EMBL" id="MU154578">
    <property type="protein sequence ID" value="KAF9494008.1"/>
    <property type="molecule type" value="Genomic_DNA"/>
</dbReference>
<keyword evidence="2" id="KW-1185">Reference proteome</keyword>